<keyword evidence="4" id="KW-1185">Reference proteome</keyword>
<reference evidence="3" key="4">
    <citation type="submission" date="2017-02" db="EMBL/GenBank/DDBJ databases">
        <authorList>
            <person name="Peterson S.W."/>
        </authorList>
    </citation>
    <scope>NUCLEOTIDE SEQUENCE [LARGE SCALE GENOMIC DNA]</scope>
    <source>
        <strain evidence="3">VKM Ac-2052</strain>
    </source>
</reference>
<reference evidence="2 4" key="1">
    <citation type="journal article" date="2001" name="Int. J. Syst. Evol. Microbiol.">
        <title>Agreia bicolorata gen. nov., sp. nov., to accommodate actinobacteria isolated from narrow reed grass infected by the nematode Heteroanguina graminophila.</title>
        <authorList>
            <person name="Evtushenko L.I."/>
            <person name="Dorofeeva L.V."/>
            <person name="Dobrovolskaya T.G."/>
            <person name="Streshinskaya G.M."/>
            <person name="Subbotin S.A."/>
            <person name="Tiedje J.M."/>
        </authorList>
    </citation>
    <scope>NUCLEOTIDE SEQUENCE [LARGE SCALE GENOMIC DNA]</scope>
    <source>
        <strain evidence="2 4">VKM Ac-1804</strain>
    </source>
</reference>
<dbReference type="InterPro" id="IPR039374">
    <property type="entry name" value="SIP_fam"/>
</dbReference>
<dbReference type="GO" id="GO:0016491">
    <property type="term" value="F:oxidoreductase activity"/>
    <property type="evidence" value="ECO:0007669"/>
    <property type="project" value="InterPro"/>
</dbReference>
<dbReference type="PROSITE" id="PS51384">
    <property type="entry name" value="FAD_FR"/>
    <property type="match status" value="1"/>
</dbReference>
<name>A0A1T4YKZ5_9MICO</name>
<dbReference type="CDD" id="cd06193">
    <property type="entry name" value="siderophore_interacting"/>
    <property type="match status" value="1"/>
</dbReference>
<dbReference type="InterPro" id="IPR017927">
    <property type="entry name" value="FAD-bd_FR_type"/>
</dbReference>
<gene>
    <name evidence="3" type="ORF">SAMN06295879_3483</name>
    <name evidence="2" type="ORF">TZ00_03060</name>
</gene>
<evidence type="ECO:0000259" key="1">
    <source>
        <dbReference type="PROSITE" id="PS51384"/>
    </source>
</evidence>
<proteinExistence type="predicted"/>
<evidence type="ECO:0000313" key="4">
    <source>
        <dbReference type="Proteomes" id="UP000032503"/>
    </source>
</evidence>
<dbReference type="AlphaFoldDB" id="A0A1T4YKZ5"/>
<dbReference type="InterPro" id="IPR007037">
    <property type="entry name" value="SIP_rossman_dom"/>
</dbReference>
<feature type="domain" description="FAD-binding FR-type" evidence="1">
    <location>
        <begin position="14"/>
        <end position="120"/>
    </location>
</feature>
<dbReference type="EMBL" id="JYFC01000001">
    <property type="protein sequence ID" value="KJC65761.1"/>
    <property type="molecule type" value="Genomic_DNA"/>
</dbReference>
<dbReference type="PANTHER" id="PTHR30157:SF0">
    <property type="entry name" value="NADPH-DEPENDENT FERRIC-CHELATE REDUCTASE"/>
    <property type="match status" value="1"/>
</dbReference>
<protein>
    <submittedName>
        <fullName evidence="2">FAD-binding protein</fullName>
    </submittedName>
    <submittedName>
        <fullName evidence="3">NADPH-dependent ferric siderophore reductase, contains FAD-binding and SIP domains</fullName>
    </submittedName>
</protein>
<reference evidence="2" key="2">
    <citation type="submission" date="2015-02" db="EMBL/GenBank/DDBJ databases">
        <authorList>
            <person name="Vasilyev I.Y."/>
            <person name="Siniagina M.N."/>
            <person name="Malanin S.Y."/>
            <person name="Boulygina E.A."/>
            <person name="Grygoryeva T.V."/>
            <person name="Yarullina D.R."/>
            <person name="Ilinskaya O.N."/>
        </authorList>
    </citation>
    <scope>NUCLEOTIDE SEQUENCE</scope>
    <source>
        <strain evidence="2">VKM Ac-1804</strain>
    </source>
</reference>
<dbReference type="Proteomes" id="UP000189735">
    <property type="component" value="Unassembled WGS sequence"/>
</dbReference>
<dbReference type="Pfam" id="PF08021">
    <property type="entry name" value="FAD_binding_9"/>
    <property type="match status" value="2"/>
</dbReference>
<dbReference type="Proteomes" id="UP000032503">
    <property type="component" value="Unassembled WGS sequence"/>
</dbReference>
<accession>A0A1T4YKZ5</accession>
<sequence>MSTTAPAAGARKPRVQIMLSVVRTERLSPHLVRIVLGGAGFDEFESNDKTDKYVKMLFTDIDGHQVTRTYTVREVNSADKTISIDFVVHGDEGLAGPWAAAAKPGDVASVSGPGGGYAPDPTADWHLLAGDESALPAIASALDALPATARGVAFIETYADADVLDLRAPAGVEVRWLLRGDRAAGETTLLADAVAQYSWLPGRVHVFAHGERGAMKQLRDVFKHRGVTRTQLSLSGYWAFGRTEDRFQAEKREPVGVIEPVSD</sequence>
<dbReference type="InterPro" id="IPR013113">
    <property type="entry name" value="SIP_FAD-bd"/>
</dbReference>
<dbReference type="InterPro" id="IPR017938">
    <property type="entry name" value="Riboflavin_synthase-like_b-brl"/>
</dbReference>
<evidence type="ECO:0000313" key="3">
    <source>
        <dbReference type="EMBL" id="SKB02228.1"/>
    </source>
</evidence>
<dbReference type="Pfam" id="PF04954">
    <property type="entry name" value="SIP"/>
    <property type="match status" value="1"/>
</dbReference>
<dbReference type="InterPro" id="IPR039261">
    <property type="entry name" value="FNR_nucleotide-bd"/>
</dbReference>
<reference evidence="5" key="3">
    <citation type="submission" date="2017-02" db="EMBL/GenBank/DDBJ databases">
        <authorList>
            <person name="Varghese N."/>
            <person name="Submissions S."/>
        </authorList>
    </citation>
    <scope>NUCLEOTIDE SEQUENCE [LARGE SCALE GENOMIC DNA]</scope>
    <source>
        <strain evidence="5">VKM Ac-2052</strain>
    </source>
</reference>
<dbReference type="Gene3D" id="2.40.30.10">
    <property type="entry name" value="Translation factors"/>
    <property type="match status" value="1"/>
</dbReference>
<evidence type="ECO:0000313" key="5">
    <source>
        <dbReference type="Proteomes" id="UP000189735"/>
    </source>
</evidence>
<dbReference type="SUPFAM" id="SSF63380">
    <property type="entry name" value="Riboflavin synthase domain-like"/>
    <property type="match status" value="1"/>
</dbReference>
<dbReference type="EMBL" id="FUYG01000011">
    <property type="protein sequence ID" value="SKB02228.1"/>
    <property type="molecule type" value="Genomic_DNA"/>
</dbReference>
<organism evidence="3 5">
    <name type="scientific">Agreia bicolorata</name>
    <dbReference type="NCBI Taxonomy" id="110935"/>
    <lineage>
        <taxon>Bacteria</taxon>
        <taxon>Bacillati</taxon>
        <taxon>Actinomycetota</taxon>
        <taxon>Actinomycetes</taxon>
        <taxon>Micrococcales</taxon>
        <taxon>Microbacteriaceae</taxon>
        <taxon>Agreia</taxon>
    </lineage>
</organism>
<dbReference type="Gene3D" id="3.40.50.80">
    <property type="entry name" value="Nucleotide-binding domain of ferredoxin-NADP reductase (FNR) module"/>
    <property type="match status" value="1"/>
</dbReference>
<evidence type="ECO:0000313" key="2">
    <source>
        <dbReference type="EMBL" id="KJC65761.1"/>
    </source>
</evidence>
<dbReference type="RefSeq" id="WP_044439091.1">
    <property type="nucleotide sequence ID" value="NZ_FUYG01000011.1"/>
</dbReference>
<dbReference type="PANTHER" id="PTHR30157">
    <property type="entry name" value="FERRIC REDUCTASE, NADPH-DEPENDENT"/>
    <property type="match status" value="1"/>
</dbReference>